<reference evidence="5" key="1">
    <citation type="submission" date="2025-08" db="UniProtKB">
        <authorList>
            <consortium name="RefSeq"/>
        </authorList>
    </citation>
    <scope>IDENTIFICATION</scope>
</reference>
<dbReference type="InterPro" id="IPR042477">
    <property type="entry name" value="HMGXB4"/>
</dbReference>
<evidence type="ECO:0000313" key="5">
    <source>
        <dbReference type="RefSeq" id="XP_018495178.1"/>
    </source>
</evidence>
<protein>
    <submittedName>
        <fullName evidence="5">HMG box-containing protein 4</fullName>
    </submittedName>
</protein>
<dbReference type="PROSITE" id="PS50118">
    <property type="entry name" value="HMG_BOX_2"/>
    <property type="match status" value="1"/>
</dbReference>
<feature type="compositionally biased region" description="Low complexity" evidence="2">
    <location>
        <begin position="84"/>
        <end position="93"/>
    </location>
</feature>
<feature type="domain" description="HMG box" evidence="3">
    <location>
        <begin position="314"/>
        <end position="382"/>
    </location>
</feature>
<keyword evidence="4" id="KW-1185">Reference proteome</keyword>
<dbReference type="SUPFAM" id="SSF47095">
    <property type="entry name" value="HMG-box"/>
    <property type="match status" value="1"/>
</dbReference>
<dbReference type="RefSeq" id="XP_018495178.1">
    <property type="nucleotide sequence ID" value="XM_018639662.1"/>
</dbReference>
<evidence type="ECO:0000259" key="3">
    <source>
        <dbReference type="PROSITE" id="PS50118"/>
    </source>
</evidence>
<sequence length="625" mass="66322">MSTLGISRSGRVRKKSAKVVEMEKFDGAENPPSENFNSSDNESPSRISPTSTPVPVKRVSTPNRRPSGQVSDFNCGSSNLQEMSDCSVSSSESSESEDSSDESDSDSDDLPLQKVTAEQMAQLQALQKTRRPKPSNAGVQRSRQYSSSNEYDPPYNPKTGAAKLSTSNLVKPGAQTRKPVAGSNALTPTIGFSGEDLSSSEFEDSEDESDSGDSLVIEGGDGLAKKAPLQKLTLPVATAAALANAQRQKRQQVEEDNVPEDNDNDQDFVPFSAKRRRLSAGAVRQTPSAPVQKKLPPEKKTSTTDATVAEPVKKPKAPSAYVLYCTEARKKLLAENSSLTFSDLSRKMGQLWNSLPEKEKQLWKRKAKAIQLKNASEANTVNIGKAAASDTAYKSPTGLKTNANGKSGGHIARSAATQSPAQPQARVSVPDKGNVHSFKVNPQDKLALSRAPLAAKSISKPTRSVAVSKKDLKPSNRLVDGASVGKDDVGAKISAAEMNEMRSLASELSSPTAGGSSNLSKLISNYQELLDEPLEAPPRPFGHSPLDAAAHLKLLGDSLTTIGSNLIGSDRPVAVSGSLSVLLDSTLCALGPLICLTAQLDETNGSDPETLTQILNNIAYIMPGL</sequence>
<dbReference type="Gene3D" id="1.10.30.10">
    <property type="entry name" value="High mobility group box domain"/>
    <property type="match status" value="1"/>
</dbReference>
<feature type="compositionally biased region" description="Polar residues" evidence="2">
    <location>
        <begin position="32"/>
        <end position="53"/>
    </location>
</feature>
<dbReference type="Pfam" id="PF00505">
    <property type="entry name" value="HMG_box"/>
    <property type="match status" value="1"/>
</dbReference>
<dbReference type="GeneID" id="108864304"/>
<feature type="compositionally biased region" description="Acidic residues" evidence="2">
    <location>
        <begin position="94"/>
        <end position="109"/>
    </location>
</feature>
<keyword evidence="1" id="KW-0238">DNA-binding</keyword>
<feature type="compositionally biased region" description="Low complexity" evidence="2">
    <location>
        <begin position="412"/>
        <end position="426"/>
    </location>
</feature>
<dbReference type="InterPro" id="IPR009071">
    <property type="entry name" value="HMG_box_dom"/>
</dbReference>
<accession>A0AAJ7P9R8</accession>
<proteinExistence type="predicted"/>
<dbReference type="Proteomes" id="UP000694867">
    <property type="component" value="Unplaced"/>
</dbReference>
<evidence type="ECO:0000313" key="4">
    <source>
        <dbReference type="Proteomes" id="UP000694867"/>
    </source>
</evidence>
<dbReference type="SMART" id="SM00398">
    <property type="entry name" value="HMG"/>
    <property type="match status" value="1"/>
</dbReference>
<feature type="compositionally biased region" description="Polar residues" evidence="2">
    <location>
        <begin position="60"/>
        <end position="82"/>
    </location>
</feature>
<dbReference type="PANTHER" id="PTHR46584">
    <property type="entry name" value="HMG DOMAIN-CONTAINING PROTEIN 4"/>
    <property type="match status" value="1"/>
</dbReference>
<dbReference type="KEGG" id="goe:108864304"/>
<feature type="compositionally biased region" description="Acidic residues" evidence="2">
    <location>
        <begin position="201"/>
        <end position="211"/>
    </location>
</feature>
<dbReference type="CDD" id="cd00084">
    <property type="entry name" value="HMG-box_SF"/>
    <property type="match status" value="1"/>
</dbReference>
<feature type="DNA-binding region" description="HMG box" evidence="1">
    <location>
        <begin position="314"/>
        <end position="382"/>
    </location>
</feature>
<name>A0AAJ7P9R8_9ACAR</name>
<dbReference type="AlphaFoldDB" id="A0AAJ7P9R8"/>
<dbReference type="GO" id="GO:0005634">
    <property type="term" value="C:nucleus"/>
    <property type="evidence" value="ECO:0007669"/>
    <property type="project" value="UniProtKB-UniRule"/>
</dbReference>
<feature type="region of interest" description="Disordered" evidence="2">
    <location>
        <begin position="400"/>
        <end position="433"/>
    </location>
</feature>
<dbReference type="GO" id="GO:0003677">
    <property type="term" value="F:DNA binding"/>
    <property type="evidence" value="ECO:0007669"/>
    <property type="project" value="UniProtKB-UniRule"/>
</dbReference>
<evidence type="ECO:0000256" key="1">
    <source>
        <dbReference type="PROSITE-ProRule" id="PRU00267"/>
    </source>
</evidence>
<feature type="region of interest" description="Disordered" evidence="2">
    <location>
        <begin position="242"/>
        <end position="313"/>
    </location>
</feature>
<keyword evidence="1" id="KW-0539">Nucleus</keyword>
<dbReference type="PANTHER" id="PTHR46584:SF1">
    <property type="entry name" value="HMG DOMAIN-CONTAINING PROTEIN 4"/>
    <property type="match status" value="1"/>
</dbReference>
<feature type="compositionally biased region" description="Polar residues" evidence="2">
    <location>
        <begin position="137"/>
        <end position="150"/>
    </location>
</feature>
<feature type="region of interest" description="Disordered" evidence="2">
    <location>
        <begin position="1"/>
        <end position="228"/>
    </location>
</feature>
<gene>
    <name evidence="5" type="primary">LOC108864304</name>
</gene>
<evidence type="ECO:0000256" key="2">
    <source>
        <dbReference type="SAM" id="MobiDB-lite"/>
    </source>
</evidence>
<organism evidence="4 5">
    <name type="scientific">Galendromus occidentalis</name>
    <name type="common">western predatory mite</name>
    <dbReference type="NCBI Taxonomy" id="34638"/>
    <lineage>
        <taxon>Eukaryota</taxon>
        <taxon>Metazoa</taxon>
        <taxon>Ecdysozoa</taxon>
        <taxon>Arthropoda</taxon>
        <taxon>Chelicerata</taxon>
        <taxon>Arachnida</taxon>
        <taxon>Acari</taxon>
        <taxon>Parasitiformes</taxon>
        <taxon>Mesostigmata</taxon>
        <taxon>Gamasina</taxon>
        <taxon>Phytoseioidea</taxon>
        <taxon>Phytoseiidae</taxon>
        <taxon>Typhlodrominae</taxon>
        <taxon>Galendromus</taxon>
    </lineage>
</organism>
<feature type="compositionally biased region" description="Basic and acidic residues" evidence="2">
    <location>
        <begin position="18"/>
        <end position="27"/>
    </location>
</feature>
<dbReference type="InterPro" id="IPR036910">
    <property type="entry name" value="HMG_box_dom_sf"/>
</dbReference>
<feature type="compositionally biased region" description="Acidic residues" evidence="2">
    <location>
        <begin position="254"/>
        <end position="266"/>
    </location>
</feature>